<keyword evidence="2" id="KW-1185">Reference proteome</keyword>
<protein>
    <submittedName>
        <fullName evidence="1">Uncharacterized protein</fullName>
    </submittedName>
</protein>
<comment type="caution">
    <text evidence="1">The sequence shown here is derived from an EMBL/GenBank/DDBJ whole genome shotgun (WGS) entry which is preliminary data.</text>
</comment>
<sequence>MSKIEDPWHSRPIDVHRWSDHPEVKEFVGRIWDEYLPVEVVGRSGPKPKTAFRKQLRVLILDLYVAWLDDPELCIGVKLDVNAWKTGSRYNALHLSKKMIPIINTLHEAGLIDKSNHSYGSAGAKGNRTTRIRASEELQEWFAEAKFEREDVGRAKGEEVIILRDVKKEVEYADTPDTNRMREDLQAYNELITGSFIDIPSLNAAVIVLGKGQDERYVWLDHKRTHSVRCGYPWDISFVDYSFSLRTS</sequence>
<accession>A0ABX0WDI0</accession>
<dbReference type="RefSeq" id="WP_167686107.1">
    <property type="nucleotide sequence ID" value="NZ_QHLQ01000068.1"/>
</dbReference>
<proteinExistence type="predicted"/>
<evidence type="ECO:0000313" key="1">
    <source>
        <dbReference type="EMBL" id="NIZ63531.1"/>
    </source>
</evidence>
<dbReference type="Proteomes" id="UP001429564">
    <property type="component" value="Unassembled WGS sequence"/>
</dbReference>
<name>A0ABX0WDI0_9RHOB</name>
<evidence type="ECO:0000313" key="2">
    <source>
        <dbReference type="Proteomes" id="UP001429564"/>
    </source>
</evidence>
<dbReference type="EMBL" id="QHLQ01000068">
    <property type="protein sequence ID" value="NIZ63531.1"/>
    <property type="molecule type" value="Genomic_DNA"/>
</dbReference>
<reference evidence="1 2" key="1">
    <citation type="submission" date="2018-05" db="EMBL/GenBank/DDBJ databases">
        <authorList>
            <person name="Zhang Y.-J."/>
        </authorList>
    </citation>
    <scope>NUCLEOTIDE SEQUENCE [LARGE SCALE GENOMIC DNA]</scope>
    <source>
        <strain evidence="1 2">CY04</strain>
    </source>
</reference>
<gene>
    <name evidence="1" type="ORF">DL239_21485</name>
</gene>
<organism evidence="1 2">
    <name type="scientific">Parasedimentitalea denitrificans</name>
    <dbReference type="NCBI Taxonomy" id="2211118"/>
    <lineage>
        <taxon>Bacteria</taxon>
        <taxon>Pseudomonadati</taxon>
        <taxon>Pseudomonadota</taxon>
        <taxon>Alphaproteobacteria</taxon>
        <taxon>Rhodobacterales</taxon>
        <taxon>Paracoccaceae</taxon>
        <taxon>Parasedimentitalea</taxon>
    </lineage>
</organism>